<dbReference type="AlphaFoldDB" id="A0A2S2NWA5"/>
<evidence type="ECO:0000256" key="1">
    <source>
        <dbReference type="SAM" id="MobiDB-lite"/>
    </source>
</evidence>
<accession>A0A2S2NWA5</accession>
<evidence type="ECO:0000313" key="2">
    <source>
        <dbReference type="EMBL" id="MBY21460.1"/>
    </source>
</evidence>
<proteinExistence type="predicted"/>
<reference evidence="2" key="1">
    <citation type="submission" date="2018-04" db="EMBL/GenBank/DDBJ databases">
        <title>Transcriptome of Schizaphis graminum biotype I.</title>
        <authorList>
            <person name="Scully E.D."/>
            <person name="Geib S.M."/>
            <person name="Palmer N.A."/>
            <person name="Koch K."/>
            <person name="Bradshaw J."/>
            <person name="Heng-Moss T."/>
            <person name="Sarath G."/>
        </authorList>
    </citation>
    <scope>NUCLEOTIDE SEQUENCE</scope>
</reference>
<dbReference type="EMBL" id="GGMR01008841">
    <property type="protein sequence ID" value="MBY21460.1"/>
    <property type="molecule type" value="Transcribed_RNA"/>
</dbReference>
<gene>
    <name evidence="2" type="ORF">g.17773</name>
</gene>
<protein>
    <submittedName>
        <fullName evidence="2">Uncharacterized protein</fullName>
    </submittedName>
</protein>
<feature type="region of interest" description="Disordered" evidence="1">
    <location>
        <begin position="38"/>
        <end position="69"/>
    </location>
</feature>
<name>A0A2S2NWA5_SCHGA</name>
<organism evidence="2">
    <name type="scientific">Schizaphis graminum</name>
    <name type="common">Green bug aphid</name>
    <dbReference type="NCBI Taxonomy" id="13262"/>
    <lineage>
        <taxon>Eukaryota</taxon>
        <taxon>Metazoa</taxon>
        <taxon>Ecdysozoa</taxon>
        <taxon>Arthropoda</taxon>
        <taxon>Hexapoda</taxon>
        <taxon>Insecta</taxon>
        <taxon>Pterygota</taxon>
        <taxon>Neoptera</taxon>
        <taxon>Paraneoptera</taxon>
        <taxon>Hemiptera</taxon>
        <taxon>Sternorrhyncha</taxon>
        <taxon>Aphidomorpha</taxon>
        <taxon>Aphidoidea</taxon>
        <taxon>Aphididae</taxon>
        <taxon>Aphidini</taxon>
        <taxon>Schizaphis</taxon>
    </lineage>
</organism>
<sequence length="227" mass="25654">MNADDPDGTWKSYKIKILDSKIYVNFKLAWHKQVEIEFSSTENEQEAPKKKKIRVQSSSSDESDIEDGGFSIMSVNSRKPCESEYYEPSQYIELHVNKVPAAQNSTKPTSGSIGDNEFSTNRIINQLNSTPQTPNVTDTQFEPIKYPELEVNNVAAIYNQQISVLPADQNPTTSNSSSIDNEFSSNRNINQLIYPLQTPNFSETQYKPYATTSAYNSIHSSYLIDNK</sequence>